<feature type="domain" description="Acylphosphatase-like" evidence="8">
    <location>
        <begin position="3"/>
        <end position="90"/>
    </location>
</feature>
<dbReference type="PROSITE" id="PS51160">
    <property type="entry name" value="ACYLPHOSPHATASE_3"/>
    <property type="match status" value="1"/>
</dbReference>
<protein>
    <recommendedName>
        <fullName evidence="3 5">Acylphosphatase</fullName>
        <ecNumber evidence="2 5">3.6.1.7</ecNumber>
    </recommendedName>
</protein>
<dbReference type="AlphaFoldDB" id="A0A0J6CRZ1"/>
<dbReference type="STRING" id="157733.AB986_20740"/>
<evidence type="ECO:0000256" key="7">
    <source>
        <dbReference type="RuleBase" id="RU004168"/>
    </source>
</evidence>
<keyword evidence="5 6" id="KW-0378">Hydrolase</keyword>
<dbReference type="InterPro" id="IPR020456">
    <property type="entry name" value="Acylphosphatase"/>
</dbReference>
<comment type="catalytic activity">
    <reaction evidence="4 5 6">
        <text>an acyl phosphate + H2O = a carboxylate + phosphate + H(+)</text>
        <dbReference type="Rhea" id="RHEA:14965"/>
        <dbReference type="ChEBI" id="CHEBI:15377"/>
        <dbReference type="ChEBI" id="CHEBI:15378"/>
        <dbReference type="ChEBI" id="CHEBI:29067"/>
        <dbReference type="ChEBI" id="CHEBI:43474"/>
        <dbReference type="ChEBI" id="CHEBI:59918"/>
        <dbReference type="EC" id="3.6.1.7"/>
    </reaction>
</comment>
<comment type="caution">
    <text evidence="9">The sequence shown here is derived from an EMBL/GenBank/DDBJ whole genome shotgun (WGS) entry which is preliminary data.</text>
</comment>
<dbReference type="InterPro" id="IPR017968">
    <property type="entry name" value="Acylphosphatase_CS"/>
</dbReference>
<evidence type="ECO:0000256" key="1">
    <source>
        <dbReference type="ARBA" id="ARBA00005614"/>
    </source>
</evidence>
<evidence type="ECO:0000256" key="3">
    <source>
        <dbReference type="ARBA" id="ARBA00015991"/>
    </source>
</evidence>
<name>A0A0J6CRZ1_9BACL</name>
<evidence type="ECO:0000313" key="9">
    <source>
        <dbReference type="EMBL" id="KMM35880.1"/>
    </source>
</evidence>
<dbReference type="Proteomes" id="UP000035996">
    <property type="component" value="Unassembled WGS sequence"/>
</dbReference>
<dbReference type="PANTHER" id="PTHR47268">
    <property type="entry name" value="ACYLPHOSPHATASE"/>
    <property type="match status" value="1"/>
</dbReference>
<dbReference type="OrthoDB" id="9808093at2"/>
<dbReference type="PROSITE" id="PS00151">
    <property type="entry name" value="ACYLPHOSPHATASE_2"/>
    <property type="match status" value="1"/>
</dbReference>
<evidence type="ECO:0000256" key="2">
    <source>
        <dbReference type="ARBA" id="ARBA00012150"/>
    </source>
</evidence>
<proteinExistence type="inferred from homology"/>
<evidence type="ECO:0000313" key="10">
    <source>
        <dbReference type="Proteomes" id="UP000035996"/>
    </source>
</evidence>
<gene>
    <name evidence="9" type="ORF">AB986_20740</name>
</gene>
<organism evidence="9 10">
    <name type="scientific">Guptibacillus hwajinpoensis</name>
    <dbReference type="NCBI Taxonomy" id="208199"/>
    <lineage>
        <taxon>Bacteria</taxon>
        <taxon>Bacillati</taxon>
        <taxon>Bacillota</taxon>
        <taxon>Bacilli</taxon>
        <taxon>Bacillales</taxon>
        <taxon>Guptibacillaceae</taxon>
        <taxon>Guptibacillus</taxon>
    </lineage>
</organism>
<reference evidence="9" key="1">
    <citation type="submission" date="2015-06" db="EMBL/GenBank/DDBJ databases">
        <authorList>
            <person name="Liu B."/>
            <person name="Wang J."/>
            <person name="Zhu Y."/>
            <person name="Liu G."/>
            <person name="Chen Q."/>
            <person name="Zheng C."/>
            <person name="Che J."/>
            <person name="Ge C."/>
            <person name="Shi H."/>
            <person name="Pan Z."/>
            <person name="Liu X."/>
        </authorList>
    </citation>
    <scope>NUCLEOTIDE SEQUENCE [LARGE SCALE GENOMIC DNA]</scope>
    <source>
        <strain evidence="9">DSM 16346</strain>
    </source>
</reference>
<dbReference type="EMBL" id="LELK01000015">
    <property type="protein sequence ID" value="KMM35880.1"/>
    <property type="molecule type" value="Genomic_DNA"/>
</dbReference>
<dbReference type="Gene3D" id="3.30.70.100">
    <property type="match status" value="1"/>
</dbReference>
<dbReference type="InterPro" id="IPR001792">
    <property type="entry name" value="Acylphosphatase-like_dom"/>
</dbReference>
<evidence type="ECO:0000256" key="5">
    <source>
        <dbReference type="PROSITE-ProRule" id="PRU00520"/>
    </source>
</evidence>
<evidence type="ECO:0000256" key="4">
    <source>
        <dbReference type="ARBA" id="ARBA00047645"/>
    </source>
</evidence>
<keyword evidence="10" id="KW-1185">Reference proteome</keyword>
<evidence type="ECO:0000259" key="8">
    <source>
        <dbReference type="PROSITE" id="PS51160"/>
    </source>
</evidence>
<dbReference type="EC" id="3.6.1.7" evidence="2 5"/>
<dbReference type="RefSeq" id="WP_048313576.1">
    <property type="nucleotide sequence ID" value="NZ_CP119526.1"/>
</dbReference>
<dbReference type="PANTHER" id="PTHR47268:SF4">
    <property type="entry name" value="ACYLPHOSPHATASE"/>
    <property type="match status" value="1"/>
</dbReference>
<dbReference type="Pfam" id="PF00708">
    <property type="entry name" value="Acylphosphatase"/>
    <property type="match status" value="1"/>
</dbReference>
<dbReference type="InterPro" id="IPR036046">
    <property type="entry name" value="Acylphosphatase-like_dom_sf"/>
</dbReference>
<dbReference type="GO" id="GO:0003998">
    <property type="term" value="F:acylphosphatase activity"/>
    <property type="evidence" value="ECO:0007669"/>
    <property type="project" value="UniProtKB-EC"/>
</dbReference>
<accession>A0A0J6CRZ1</accession>
<evidence type="ECO:0000256" key="6">
    <source>
        <dbReference type="RuleBase" id="RU000553"/>
    </source>
</evidence>
<dbReference type="PROSITE" id="PS00150">
    <property type="entry name" value="ACYLPHOSPHATASE_1"/>
    <property type="match status" value="1"/>
</dbReference>
<sequence length="90" mass="10284">MKRYQLIVKGKVQGVGFRAFTQQKAAQFELSGYVMNHMDGSVEIEAQGEESTLKRFISKIQEGSPYSSVEEINTQAKEVQDNERSFSIRY</sequence>
<feature type="active site" evidence="5">
    <location>
        <position position="18"/>
    </location>
</feature>
<comment type="similarity">
    <text evidence="1 7">Belongs to the acylphosphatase family.</text>
</comment>
<feature type="active site" evidence="5">
    <location>
        <position position="36"/>
    </location>
</feature>
<dbReference type="SUPFAM" id="SSF54975">
    <property type="entry name" value="Acylphosphatase/BLUF domain-like"/>
    <property type="match status" value="1"/>
</dbReference>